<accession>A0A2G4YNX1</accession>
<evidence type="ECO:0000313" key="2">
    <source>
        <dbReference type="EMBL" id="PHZ84021.1"/>
    </source>
</evidence>
<dbReference type="EMBL" id="PDEM01000028">
    <property type="protein sequence ID" value="PHZ84021.1"/>
    <property type="molecule type" value="Genomic_DNA"/>
</dbReference>
<feature type="compositionally biased region" description="Basic and acidic residues" evidence="1">
    <location>
        <begin position="1"/>
        <end position="12"/>
    </location>
</feature>
<gene>
    <name evidence="3" type="ORF">CRD36_06725</name>
    <name evidence="2" type="ORF">CRD36_14070</name>
</gene>
<organism evidence="2 4">
    <name type="scientific">Paremcibacter congregatus</name>
    <dbReference type="NCBI Taxonomy" id="2043170"/>
    <lineage>
        <taxon>Bacteria</taxon>
        <taxon>Pseudomonadati</taxon>
        <taxon>Pseudomonadota</taxon>
        <taxon>Alphaproteobacteria</taxon>
        <taxon>Emcibacterales</taxon>
        <taxon>Emcibacteraceae</taxon>
        <taxon>Paremcibacter</taxon>
    </lineage>
</organism>
<dbReference type="RefSeq" id="WP_099471994.1">
    <property type="nucleotide sequence ID" value="NZ_CP041025.1"/>
</dbReference>
<evidence type="ECO:0008006" key="5">
    <source>
        <dbReference type="Google" id="ProtNLM"/>
    </source>
</evidence>
<dbReference type="AlphaFoldDB" id="A0A2G4YNX1"/>
<dbReference type="Pfam" id="PF13031">
    <property type="entry name" value="DUF3892"/>
    <property type="match status" value="1"/>
</dbReference>
<evidence type="ECO:0000313" key="4">
    <source>
        <dbReference type="Proteomes" id="UP000229730"/>
    </source>
</evidence>
<feature type="region of interest" description="Disordered" evidence="1">
    <location>
        <begin position="66"/>
        <end position="86"/>
    </location>
</feature>
<dbReference type="EMBL" id="PDEM01000014">
    <property type="protein sequence ID" value="PHZ85463.1"/>
    <property type="molecule type" value="Genomic_DNA"/>
</dbReference>
<dbReference type="OrthoDB" id="826539at2"/>
<dbReference type="InterPro" id="IPR024997">
    <property type="entry name" value="DUF3892"/>
</dbReference>
<dbReference type="Proteomes" id="UP000229730">
    <property type="component" value="Unassembled WGS sequence"/>
</dbReference>
<name>A0A2G4YNX1_9PROT</name>
<proteinExistence type="predicted"/>
<feature type="region of interest" description="Disordered" evidence="1">
    <location>
        <begin position="1"/>
        <end position="28"/>
    </location>
</feature>
<dbReference type="InParanoid" id="A0A2G4YNX1"/>
<evidence type="ECO:0000313" key="3">
    <source>
        <dbReference type="EMBL" id="PHZ85463.1"/>
    </source>
</evidence>
<feature type="compositionally biased region" description="Polar residues" evidence="1">
    <location>
        <begin position="19"/>
        <end position="28"/>
    </location>
</feature>
<sequence length="86" mass="9654">MADRAVTRTGKDEDGDITSLCNPNASWSPRKSGDAIYDIENNVHTYHVPWKSGRTEIRVVNGSTGKYLRTDRDNTNKNNLDDLPDC</sequence>
<keyword evidence="4" id="KW-1185">Reference proteome</keyword>
<comment type="caution">
    <text evidence="2">The sequence shown here is derived from an EMBL/GenBank/DDBJ whole genome shotgun (WGS) entry which is preliminary data.</text>
</comment>
<reference evidence="2 4" key="1">
    <citation type="submission" date="2017-10" db="EMBL/GenBank/DDBJ databases">
        <title>Frigbacter circumglobatus gen. nov. sp. nov., isolated from sediment cultured in situ.</title>
        <authorList>
            <person name="Zhao Z."/>
        </authorList>
    </citation>
    <scope>NUCLEOTIDE SEQUENCE [LARGE SCALE GENOMIC DNA]</scope>
    <source>
        <strain evidence="2 4">ZYL</strain>
    </source>
</reference>
<protein>
    <recommendedName>
        <fullName evidence="5">DUF3892 domain-containing protein</fullName>
    </recommendedName>
</protein>
<evidence type="ECO:0000256" key="1">
    <source>
        <dbReference type="SAM" id="MobiDB-lite"/>
    </source>
</evidence>